<reference evidence="1 2" key="1">
    <citation type="submission" date="2013-08" db="EMBL/GenBank/DDBJ databases">
        <authorList>
            <person name="Trees D."/>
        </authorList>
    </citation>
    <scope>NUCLEOTIDE SEQUENCE [LARGE SCALE GENOMIC DNA]</scope>
    <source>
        <strain evidence="1 2">3502</strain>
    </source>
</reference>
<proteinExistence type="predicted"/>
<evidence type="ECO:0000313" key="2">
    <source>
        <dbReference type="Proteomes" id="UP000223296"/>
    </source>
</evidence>
<organism evidence="1 2">
    <name type="scientific">Neisseria gonorrhoeae 3502</name>
    <dbReference type="NCBI Taxonomy" id="1193404"/>
    <lineage>
        <taxon>Bacteria</taxon>
        <taxon>Pseudomonadati</taxon>
        <taxon>Pseudomonadota</taxon>
        <taxon>Betaproteobacteria</taxon>
        <taxon>Neisseriales</taxon>
        <taxon>Neisseriaceae</taxon>
        <taxon>Neisseria</taxon>
    </lineage>
</organism>
<dbReference type="Proteomes" id="UP000223296">
    <property type="component" value="Unassembled WGS sequence"/>
</dbReference>
<sequence>MAVFHLDGAGQVDLSDFSRYSVYVEILAKPDPVGKCAGVDTLVGIFDQGIRQP</sequence>
<protein>
    <submittedName>
        <fullName evidence="1">Uncharacterized protein</fullName>
    </submittedName>
</protein>
<dbReference type="EMBL" id="AVBE01000002">
    <property type="protein sequence ID" value="PHJ35850.1"/>
    <property type="molecule type" value="Genomic_DNA"/>
</dbReference>
<name>A0AA44U9R1_NEIGO</name>
<evidence type="ECO:0000313" key="1">
    <source>
        <dbReference type="EMBL" id="PHJ35850.1"/>
    </source>
</evidence>
<gene>
    <name evidence="1" type="ORF">N776_01125</name>
</gene>
<comment type="caution">
    <text evidence="1">The sequence shown here is derived from an EMBL/GenBank/DDBJ whole genome shotgun (WGS) entry which is preliminary data.</text>
</comment>
<dbReference type="AlphaFoldDB" id="A0AA44U9R1"/>
<accession>A0AA44U9R1</accession>